<dbReference type="SMART" id="SM00066">
    <property type="entry name" value="GAL4"/>
    <property type="match status" value="1"/>
</dbReference>
<feature type="region of interest" description="Disordered" evidence="6">
    <location>
        <begin position="572"/>
        <end position="597"/>
    </location>
</feature>
<name>A0A7R8ARW2_9EURO</name>
<dbReference type="PANTHER" id="PTHR47425:SF2">
    <property type="entry name" value="FARB-RELATED"/>
    <property type="match status" value="1"/>
</dbReference>
<feature type="compositionally biased region" description="Polar residues" evidence="6">
    <location>
        <begin position="572"/>
        <end position="596"/>
    </location>
</feature>
<keyword evidence="4" id="KW-0804">Transcription</keyword>
<keyword evidence="1" id="KW-0479">Metal-binding</keyword>
<evidence type="ECO:0000259" key="7">
    <source>
        <dbReference type="PROSITE" id="PS50048"/>
    </source>
</evidence>
<reference evidence="8" key="2">
    <citation type="submission" date="2021-02" db="EMBL/GenBank/DDBJ databases">
        <title>Aspergillus puulaauensis MK2 genome sequence.</title>
        <authorList>
            <person name="Futagami T."/>
            <person name="Mori K."/>
            <person name="Kadooka C."/>
            <person name="Tanaka T."/>
        </authorList>
    </citation>
    <scope>NUCLEOTIDE SEQUENCE</scope>
    <source>
        <strain evidence="8">MK2</strain>
    </source>
</reference>
<feature type="compositionally biased region" description="Polar residues" evidence="6">
    <location>
        <begin position="711"/>
        <end position="721"/>
    </location>
</feature>
<sequence>MCALHHGSAGPPFQTAGLPLRVRRSAVACITCRRRKIRCDVTISGTPCTNCRLDNDQCVTVNQKRPRKAKNAAVPSAQDSQALANRPLVTNTAPPPWSAIEYPVSVQENSSVHSAWPPLLSAETRWLPPNDVAYLTSQQALTLPKKAIIHTLLQYYFLHVHPCFPVVKESEFRDGSLHQTPFSLLVFRSMLFAAACHIPSQCVQDAGYASVAQLRYSLYKTAKSLYDFGVEKDPFHIAQATLLLAYHFDSTDPLCNATWLAIAVQHTRRTNALRENPQDHRRVSQSDIKRLWWCCVLRDRILALAPRRPLVITLDQFDPSKADYLTIDDVWEGESNFYSPPMRKVLYQVLISQCRLASILTPLVMSAEYSPDLVGPQVCINRERALGWQAYSRLSSWEKDYGALLGHEEANKNLAVAVNIHITSLFFIGALLAMLSRIAVLHLSDCRCTLSSPRLSDSAGREVYLRGIHSLVSKTNDEVQWFTSNHVLYFLPVSTRWLTLLQHALNILWLHGDDLDEQTVTSTSQPGTGTSTVLTSYTELDNDYSARFGLETLSQALPHLVRLTMSVYDSTSTVSSKEPQPQHQSRPPITQPNGSIDLTHLTPSEIIRLANISVRLSVAMDYASTIGDCRHFTFETLSSLLRRLDIHREPSDCSASSSTSSSGVAARAIPGAIPGERARPNMDIDPIGSGSGSESPPQMQYTIPGVVDAATPSSSSGSQHSRYALSPPPLLGLPLSLHGSGPGVDITGAAGTTCDGGDANADVDAVPGEDGGGGGGGATSLERFGATATTEMAGHSMQEWASELEEFLGPLFGL</sequence>
<evidence type="ECO:0000313" key="8">
    <source>
        <dbReference type="EMBL" id="BCS27263.1"/>
    </source>
</evidence>
<dbReference type="InterPro" id="IPR001138">
    <property type="entry name" value="Zn2Cys6_DnaBD"/>
</dbReference>
<accession>A0A7R8ARW2</accession>
<dbReference type="GO" id="GO:0000981">
    <property type="term" value="F:DNA-binding transcription factor activity, RNA polymerase II-specific"/>
    <property type="evidence" value="ECO:0007669"/>
    <property type="project" value="InterPro"/>
</dbReference>
<evidence type="ECO:0000256" key="5">
    <source>
        <dbReference type="ARBA" id="ARBA00023242"/>
    </source>
</evidence>
<dbReference type="AlphaFoldDB" id="A0A7R8ARW2"/>
<dbReference type="PROSITE" id="PS50048">
    <property type="entry name" value="ZN2_CY6_FUNGAL_2"/>
    <property type="match status" value="1"/>
</dbReference>
<proteinExistence type="predicted"/>
<dbReference type="Proteomes" id="UP000654913">
    <property type="component" value="Chromosome 6"/>
</dbReference>
<dbReference type="EMBL" id="AP024448">
    <property type="protein sequence ID" value="BCS27263.1"/>
    <property type="molecule type" value="Genomic_DNA"/>
</dbReference>
<feature type="region of interest" description="Disordered" evidence="6">
    <location>
        <begin position="758"/>
        <end position="781"/>
    </location>
</feature>
<feature type="compositionally biased region" description="Low complexity" evidence="6">
    <location>
        <begin position="652"/>
        <end position="668"/>
    </location>
</feature>
<dbReference type="RefSeq" id="XP_041559457.1">
    <property type="nucleotide sequence ID" value="XM_041693537.1"/>
</dbReference>
<evidence type="ECO:0000313" key="9">
    <source>
        <dbReference type="Proteomes" id="UP000654913"/>
    </source>
</evidence>
<dbReference type="InterPro" id="IPR052761">
    <property type="entry name" value="Fungal_Detox/Toxin_TFs"/>
</dbReference>
<dbReference type="GeneID" id="64977268"/>
<evidence type="ECO:0000256" key="4">
    <source>
        <dbReference type="ARBA" id="ARBA00023163"/>
    </source>
</evidence>
<evidence type="ECO:0000256" key="3">
    <source>
        <dbReference type="ARBA" id="ARBA00023125"/>
    </source>
</evidence>
<keyword evidence="2" id="KW-0805">Transcription regulation</keyword>
<dbReference type="Pfam" id="PF04082">
    <property type="entry name" value="Fungal_trans"/>
    <property type="match status" value="1"/>
</dbReference>
<dbReference type="OrthoDB" id="4356994at2759"/>
<keyword evidence="3" id="KW-0238">DNA-binding</keyword>
<dbReference type="InterPro" id="IPR036864">
    <property type="entry name" value="Zn2-C6_fun-type_DNA-bd_sf"/>
</dbReference>
<feature type="region of interest" description="Disordered" evidence="6">
    <location>
        <begin position="65"/>
        <end position="88"/>
    </location>
</feature>
<feature type="compositionally biased region" description="Gly residues" evidence="6">
    <location>
        <begin position="769"/>
        <end position="778"/>
    </location>
</feature>
<feature type="domain" description="Zn(2)-C6 fungal-type" evidence="7">
    <location>
        <begin position="28"/>
        <end position="60"/>
    </location>
</feature>
<dbReference type="KEGG" id="apuu:APUU_60311A"/>
<dbReference type="CDD" id="cd12148">
    <property type="entry name" value="fungal_TF_MHR"/>
    <property type="match status" value="1"/>
</dbReference>
<evidence type="ECO:0000256" key="2">
    <source>
        <dbReference type="ARBA" id="ARBA00023015"/>
    </source>
</evidence>
<dbReference type="PROSITE" id="PS00463">
    <property type="entry name" value="ZN2_CY6_FUNGAL_1"/>
    <property type="match status" value="1"/>
</dbReference>
<feature type="compositionally biased region" description="Polar residues" evidence="6">
    <location>
        <begin position="77"/>
        <end position="88"/>
    </location>
</feature>
<dbReference type="Pfam" id="PF00172">
    <property type="entry name" value="Zn_clus"/>
    <property type="match status" value="1"/>
</dbReference>
<evidence type="ECO:0000256" key="6">
    <source>
        <dbReference type="SAM" id="MobiDB-lite"/>
    </source>
</evidence>
<dbReference type="InterPro" id="IPR007219">
    <property type="entry name" value="XnlR_reg_dom"/>
</dbReference>
<organism evidence="8 9">
    <name type="scientific">Aspergillus puulaauensis</name>
    <dbReference type="NCBI Taxonomy" id="1220207"/>
    <lineage>
        <taxon>Eukaryota</taxon>
        <taxon>Fungi</taxon>
        <taxon>Dikarya</taxon>
        <taxon>Ascomycota</taxon>
        <taxon>Pezizomycotina</taxon>
        <taxon>Eurotiomycetes</taxon>
        <taxon>Eurotiomycetidae</taxon>
        <taxon>Eurotiales</taxon>
        <taxon>Aspergillaceae</taxon>
        <taxon>Aspergillus</taxon>
    </lineage>
</organism>
<evidence type="ECO:0000256" key="1">
    <source>
        <dbReference type="ARBA" id="ARBA00022723"/>
    </source>
</evidence>
<dbReference type="CDD" id="cd00067">
    <property type="entry name" value="GAL4"/>
    <property type="match status" value="1"/>
</dbReference>
<feature type="region of interest" description="Disordered" evidence="6">
    <location>
        <begin position="649"/>
        <end position="727"/>
    </location>
</feature>
<dbReference type="GO" id="GO:0006351">
    <property type="term" value="P:DNA-templated transcription"/>
    <property type="evidence" value="ECO:0007669"/>
    <property type="project" value="InterPro"/>
</dbReference>
<dbReference type="GO" id="GO:0008270">
    <property type="term" value="F:zinc ion binding"/>
    <property type="evidence" value="ECO:0007669"/>
    <property type="project" value="InterPro"/>
</dbReference>
<dbReference type="PANTHER" id="PTHR47425">
    <property type="entry name" value="FARB-RELATED"/>
    <property type="match status" value="1"/>
</dbReference>
<dbReference type="SUPFAM" id="SSF57701">
    <property type="entry name" value="Zn2/Cys6 DNA-binding domain"/>
    <property type="match status" value="1"/>
</dbReference>
<gene>
    <name evidence="8" type="ORF">APUU_60311A</name>
</gene>
<keyword evidence="9" id="KW-1185">Reference proteome</keyword>
<keyword evidence="5" id="KW-0539">Nucleus</keyword>
<reference evidence="8" key="1">
    <citation type="submission" date="2021-01" db="EMBL/GenBank/DDBJ databases">
        <authorList>
            <consortium name="Aspergillus puulaauensis MK2 genome sequencing consortium"/>
            <person name="Kazuki M."/>
            <person name="Futagami T."/>
        </authorList>
    </citation>
    <scope>NUCLEOTIDE SEQUENCE</scope>
    <source>
        <strain evidence="8">MK2</strain>
    </source>
</reference>
<dbReference type="GO" id="GO:0003677">
    <property type="term" value="F:DNA binding"/>
    <property type="evidence" value="ECO:0007669"/>
    <property type="project" value="UniProtKB-KW"/>
</dbReference>
<protein>
    <recommendedName>
        <fullName evidence="7">Zn(2)-C6 fungal-type domain-containing protein</fullName>
    </recommendedName>
</protein>
<dbReference type="Gene3D" id="4.10.240.10">
    <property type="entry name" value="Zn(2)-C6 fungal-type DNA-binding domain"/>
    <property type="match status" value="1"/>
</dbReference>